<dbReference type="Gene3D" id="2.60.40.150">
    <property type="entry name" value="C2 domain"/>
    <property type="match status" value="1"/>
</dbReference>
<keyword evidence="4" id="KW-1133">Transmembrane helix</keyword>
<evidence type="ECO:0000313" key="7">
    <source>
        <dbReference type="EMBL" id="OON18060.1"/>
    </source>
</evidence>
<comment type="subcellular location">
    <subcellularLocation>
        <location evidence="1">Membrane</location>
        <topology evidence="1">Single-pass membrane protein</topology>
    </subcellularLocation>
</comment>
<dbReference type="PROSITE" id="PS50004">
    <property type="entry name" value="C2"/>
    <property type="match status" value="1"/>
</dbReference>
<dbReference type="Proteomes" id="UP000243686">
    <property type="component" value="Unassembled WGS sequence"/>
</dbReference>
<evidence type="ECO:0000259" key="6">
    <source>
        <dbReference type="PROSITE" id="PS50004"/>
    </source>
</evidence>
<dbReference type="InterPro" id="IPR037720">
    <property type="entry name" value="C2B_Ferlin"/>
</dbReference>
<organism evidence="7 8">
    <name type="scientific">Opisthorchis viverrini</name>
    <name type="common">Southeast Asian liver fluke</name>
    <dbReference type="NCBI Taxonomy" id="6198"/>
    <lineage>
        <taxon>Eukaryota</taxon>
        <taxon>Metazoa</taxon>
        <taxon>Spiralia</taxon>
        <taxon>Lophotrochozoa</taxon>
        <taxon>Platyhelminthes</taxon>
        <taxon>Trematoda</taxon>
        <taxon>Digenea</taxon>
        <taxon>Opisthorchiida</taxon>
        <taxon>Opisthorchiata</taxon>
        <taxon>Opisthorchiidae</taxon>
        <taxon>Opisthorchis</taxon>
    </lineage>
</organism>
<proteinExistence type="predicted"/>
<keyword evidence="8" id="KW-1185">Reference proteome</keyword>
<dbReference type="AlphaFoldDB" id="A0A1S8WUE1"/>
<dbReference type="SMART" id="SM01202">
    <property type="entry name" value="FerI"/>
    <property type="match status" value="1"/>
</dbReference>
<dbReference type="InterPro" id="IPR000008">
    <property type="entry name" value="C2_dom"/>
</dbReference>
<dbReference type="SMART" id="SM00239">
    <property type="entry name" value="C2"/>
    <property type="match status" value="1"/>
</dbReference>
<dbReference type="InterPro" id="IPR012968">
    <property type="entry name" value="FerIin_dom"/>
</dbReference>
<protein>
    <submittedName>
        <fullName evidence="7">FerI domain protein</fullName>
    </submittedName>
</protein>
<keyword evidence="5" id="KW-0472">Membrane</keyword>
<evidence type="ECO:0000256" key="3">
    <source>
        <dbReference type="ARBA" id="ARBA00022737"/>
    </source>
</evidence>
<dbReference type="PANTHER" id="PTHR12546:SF33">
    <property type="entry name" value="SPERM VESICLE FUSION PROTEIN FER-1"/>
    <property type="match status" value="1"/>
</dbReference>
<dbReference type="Pfam" id="PF08151">
    <property type="entry name" value="FerI"/>
    <property type="match status" value="1"/>
</dbReference>
<dbReference type="EMBL" id="KV894584">
    <property type="protein sequence ID" value="OON18060.1"/>
    <property type="molecule type" value="Genomic_DNA"/>
</dbReference>
<dbReference type="InterPro" id="IPR037721">
    <property type="entry name" value="Ferlin"/>
</dbReference>
<accession>A0A1S8WUE1</accession>
<dbReference type="PANTHER" id="PTHR12546">
    <property type="entry name" value="FER-1-LIKE"/>
    <property type="match status" value="1"/>
</dbReference>
<gene>
    <name evidence="7" type="ORF">X801_06092</name>
</gene>
<dbReference type="GO" id="GO:0061025">
    <property type="term" value="P:membrane fusion"/>
    <property type="evidence" value="ECO:0007669"/>
    <property type="project" value="TreeGrafter"/>
</dbReference>
<evidence type="ECO:0000256" key="4">
    <source>
        <dbReference type="ARBA" id="ARBA00022989"/>
    </source>
</evidence>
<keyword evidence="3" id="KW-0677">Repeat</keyword>
<evidence type="ECO:0000256" key="5">
    <source>
        <dbReference type="ARBA" id="ARBA00023136"/>
    </source>
</evidence>
<dbReference type="GO" id="GO:0016020">
    <property type="term" value="C:membrane"/>
    <property type="evidence" value="ECO:0007669"/>
    <property type="project" value="UniProtKB-SubCell"/>
</dbReference>
<dbReference type="Pfam" id="PF00168">
    <property type="entry name" value="C2"/>
    <property type="match status" value="1"/>
</dbReference>
<name>A0A1S8WUE1_OPIVI</name>
<reference evidence="7 8" key="1">
    <citation type="submission" date="2015-03" db="EMBL/GenBank/DDBJ databases">
        <title>Draft genome of the nematode, Opisthorchis viverrini.</title>
        <authorList>
            <person name="Mitreva M."/>
        </authorList>
    </citation>
    <scope>NUCLEOTIDE SEQUENCE [LARGE SCALE GENOMIC DNA]</scope>
    <source>
        <strain evidence="7">Khon Kaen</strain>
    </source>
</reference>
<dbReference type="SUPFAM" id="SSF49562">
    <property type="entry name" value="C2 domain (Calcium/lipid-binding domain, CaLB)"/>
    <property type="match status" value="1"/>
</dbReference>
<dbReference type="GO" id="GO:0007009">
    <property type="term" value="P:plasma membrane organization"/>
    <property type="evidence" value="ECO:0007669"/>
    <property type="project" value="TreeGrafter"/>
</dbReference>
<evidence type="ECO:0000256" key="1">
    <source>
        <dbReference type="ARBA" id="ARBA00004167"/>
    </source>
</evidence>
<feature type="domain" description="C2" evidence="6">
    <location>
        <begin position="9"/>
        <end position="131"/>
    </location>
</feature>
<sequence>MKISDTQLESATNSIPEETNAVVVFVKTINIRVKVVEARQLQGNNIPPVCKIICAGSQKETKVKSQTNSPYWDETFYFNFYEAAATLLEKPIVFGVYHSKKMRKDALIGSFKFDLGLVYDQDKHALLNKWLLLCDPDDTMSGCKGYLKVSVVIVGPGDEPPVPTEEPPQAMHE</sequence>
<evidence type="ECO:0000313" key="8">
    <source>
        <dbReference type="Proteomes" id="UP000243686"/>
    </source>
</evidence>
<dbReference type="InterPro" id="IPR035892">
    <property type="entry name" value="C2_domain_sf"/>
</dbReference>
<keyword evidence="2" id="KW-0812">Transmembrane</keyword>
<dbReference type="CDD" id="cd04011">
    <property type="entry name" value="C2B_Ferlin"/>
    <property type="match status" value="1"/>
</dbReference>
<evidence type="ECO:0000256" key="2">
    <source>
        <dbReference type="ARBA" id="ARBA00022692"/>
    </source>
</evidence>